<reference evidence="2 3" key="1">
    <citation type="submission" date="2019-02" db="EMBL/GenBank/DDBJ databases">
        <title>Deep-cultivation of Planctomycetes and their phenomic and genomic characterization uncovers novel biology.</title>
        <authorList>
            <person name="Wiegand S."/>
            <person name="Jogler M."/>
            <person name="Boedeker C."/>
            <person name="Pinto D."/>
            <person name="Vollmers J."/>
            <person name="Rivas-Marin E."/>
            <person name="Kohn T."/>
            <person name="Peeters S.H."/>
            <person name="Heuer A."/>
            <person name="Rast P."/>
            <person name="Oberbeckmann S."/>
            <person name="Bunk B."/>
            <person name="Jeske O."/>
            <person name="Meyerdierks A."/>
            <person name="Storesund J.E."/>
            <person name="Kallscheuer N."/>
            <person name="Luecker S."/>
            <person name="Lage O.M."/>
            <person name="Pohl T."/>
            <person name="Merkel B.J."/>
            <person name="Hornburger P."/>
            <person name="Mueller R.-W."/>
            <person name="Bruemmer F."/>
            <person name="Labrenz M."/>
            <person name="Spormann A.M."/>
            <person name="Op Den Camp H."/>
            <person name="Overmann J."/>
            <person name="Amann R."/>
            <person name="Jetten M.S.M."/>
            <person name="Mascher T."/>
            <person name="Medema M.H."/>
            <person name="Devos D.P."/>
            <person name="Kaster A.-K."/>
            <person name="Ovreas L."/>
            <person name="Rohde M."/>
            <person name="Galperin M.Y."/>
            <person name="Jogler C."/>
        </authorList>
    </citation>
    <scope>NUCLEOTIDE SEQUENCE [LARGE SCALE GENOMIC DNA]</scope>
    <source>
        <strain evidence="2 3">CA13</strain>
    </source>
</reference>
<evidence type="ECO:0000313" key="2">
    <source>
        <dbReference type="EMBL" id="TWT80948.1"/>
    </source>
</evidence>
<dbReference type="AlphaFoldDB" id="A0A5C5Z0P5"/>
<feature type="chain" id="PRO_5022870749" evidence="1">
    <location>
        <begin position="36"/>
        <end position="330"/>
    </location>
</feature>
<dbReference type="RefSeq" id="WP_146396325.1">
    <property type="nucleotide sequence ID" value="NZ_SJPJ01000001.1"/>
</dbReference>
<dbReference type="EMBL" id="SJPJ01000001">
    <property type="protein sequence ID" value="TWT80948.1"/>
    <property type="molecule type" value="Genomic_DNA"/>
</dbReference>
<dbReference type="Proteomes" id="UP000315010">
    <property type="component" value="Unassembled WGS sequence"/>
</dbReference>
<proteinExistence type="predicted"/>
<gene>
    <name evidence="2" type="ORF">CA13_23950</name>
</gene>
<evidence type="ECO:0000313" key="3">
    <source>
        <dbReference type="Proteomes" id="UP000315010"/>
    </source>
</evidence>
<organism evidence="2 3">
    <name type="scientific">Novipirellula herctigrandis</name>
    <dbReference type="NCBI Taxonomy" id="2527986"/>
    <lineage>
        <taxon>Bacteria</taxon>
        <taxon>Pseudomonadati</taxon>
        <taxon>Planctomycetota</taxon>
        <taxon>Planctomycetia</taxon>
        <taxon>Pirellulales</taxon>
        <taxon>Pirellulaceae</taxon>
        <taxon>Novipirellula</taxon>
    </lineage>
</organism>
<dbReference type="PROSITE" id="PS51257">
    <property type="entry name" value="PROKAR_LIPOPROTEIN"/>
    <property type="match status" value="1"/>
</dbReference>
<feature type="signal peptide" evidence="1">
    <location>
        <begin position="1"/>
        <end position="35"/>
    </location>
</feature>
<evidence type="ECO:0000256" key="1">
    <source>
        <dbReference type="SAM" id="SignalP"/>
    </source>
</evidence>
<sequence length="330" mass="36512" precursor="true">MDATNKKNTDKTRLFSTFAPIASSCVLAIAASAFSGNLTHAESSEFARMLQAENQHIAGQVSNAAELVDPVPYAIDAPRIARNRQDRVIVVPKTNDVLRINDANQLGSSTVKAASRFHDTAFIFTMQDNADEEDLKLDANEEDADDVDADEITRNRKKRNLLDQDESQGRQPEVLNGRFELPALAAATTNTSNVGNGKTPDGFRADHVSPVAPLPESGIERDDQWTWTMRTWAAPNTFSNPRYFEDRMLERHGHERWGHWTPLASGVRFFGTAPLLPYLATVQHPTECEYTLGYFRTGNCAPAYLQRPPYERKAVVAEATAIAAGVLIIP</sequence>
<protein>
    <submittedName>
        <fullName evidence="2">Uncharacterized protein</fullName>
    </submittedName>
</protein>
<name>A0A5C5Z0P5_9BACT</name>
<keyword evidence="3" id="KW-1185">Reference proteome</keyword>
<keyword evidence="1" id="KW-0732">Signal</keyword>
<accession>A0A5C5Z0P5</accession>
<dbReference type="OrthoDB" id="288935at2"/>
<comment type="caution">
    <text evidence="2">The sequence shown here is derived from an EMBL/GenBank/DDBJ whole genome shotgun (WGS) entry which is preliminary data.</text>
</comment>